<evidence type="ECO:0000313" key="9">
    <source>
        <dbReference type="Proteomes" id="UP001454036"/>
    </source>
</evidence>
<dbReference type="GO" id="GO:0003964">
    <property type="term" value="F:RNA-directed DNA polymerase activity"/>
    <property type="evidence" value="ECO:0007669"/>
    <property type="project" value="UniProtKB-KW"/>
</dbReference>
<keyword evidence="1" id="KW-0808">Transferase</keyword>
<keyword evidence="6" id="KW-0695">RNA-directed DNA polymerase</keyword>
<dbReference type="EMBL" id="BAABME010014981">
    <property type="protein sequence ID" value="GAA0138667.1"/>
    <property type="molecule type" value="Genomic_DNA"/>
</dbReference>
<sequence>MQDGKPIAFISKAWGPNQLGFSVYEKKLMAVILAITKWKHYLMNSKFVIKTDHQSLKHLLEQKVTTYLQQKEVARLFIQYKRGKENMVADALSRIHHEESHLSSITTIQPSWMTEVAETFKLDTKIQHIVAAIVLYPDSHPGYVYKNGLVRYKGKILVGSGGKIYPGLLQPLRVPSRPWLDISMDFIELTVKIRLQGCYLCSS</sequence>
<dbReference type="PANTHER" id="PTHR37984:SF5">
    <property type="entry name" value="PROTEIN NYNRIN-LIKE"/>
    <property type="match status" value="1"/>
</dbReference>
<comment type="caution">
    <text evidence="8">The sequence shown here is derived from an EMBL/GenBank/DDBJ whole genome shotgun (WGS) entry which is preliminary data.</text>
</comment>
<evidence type="ECO:0000256" key="2">
    <source>
        <dbReference type="ARBA" id="ARBA00022695"/>
    </source>
</evidence>
<dbReference type="GO" id="GO:0004519">
    <property type="term" value="F:endonuclease activity"/>
    <property type="evidence" value="ECO:0007669"/>
    <property type="project" value="UniProtKB-KW"/>
</dbReference>
<keyword evidence="9" id="KW-1185">Reference proteome</keyword>
<proteinExistence type="predicted"/>
<dbReference type="InterPro" id="IPR043502">
    <property type="entry name" value="DNA/RNA_pol_sf"/>
</dbReference>
<name>A0AAV3NH36_LITER</name>
<evidence type="ECO:0000313" key="8">
    <source>
        <dbReference type="EMBL" id="GAA0138667.1"/>
    </source>
</evidence>
<accession>A0AAV3NH36</accession>
<dbReference type="InterPro" id="IPR050951">
    <property type="entry name" value="Retrovirus_Pol_polyprotein"/>
</dbReference>
<organism evidence="8 9">
    <name type="scientific">Lithospermum erythrorhizon</name>
    <name type="common">Purple gromwell</name>
    <name type="synonym">Lithospermum officinale var. erythrorhizon</name>
    <dbReference type="NCBI Taxonomy" id="34254"/>
    <lineage>
        <taxon>Eukaryota</taxon>
        <taxon>Viridiplantae</taxon>
        <taxon>Streptophyta</taxon>
        <taxon>Embryophyta</taxon>
        <taxon>Tracheophyta</taxon>
        <taxon>Spermatophyta</taxon>
        <taxon>Magnoliopsida</taxon>
        <taxon>eudicotyledons</taxon>
        <taxon>Gunneridae</taxon>
        <taxon>Pentapetalae</taxon>
        <taxon>asterids</taxon>
        <taxon>lamiids</taxon>
        <taxon>Boraginales</taxon>
        <taxon>Boraginaceae</taxon>
        <taxon>Boraginoideae</taxon>
        <taxon>Lithospermeae</taxon>
        <taxon>Lithospermum</taxon>
    </lineage>
</organism>
<keyword evidence="2" id="KW-0548">Nucleotidyltransferase</keyword>
<reference evidence="8 9" key="1">
    <citation type="submission" date="2024-01" db="EMBL/GenBank/DDBJ databases">
        <title>The complete chloroplast genome sequence of Lithospermum erythrorhizon: insights into the phylogenetic relationship among Boraginaceae species and the maternal lineages of purple gromwells.</title>
        <authorList>
            <person name="Okada T."/>
            <person name="Watanabe K."/>
        </authorList>
    </citation>
    <scope>NUCLEOTIDE SEQUENCE [LARGE SCALE GENOMIC DNA]</scope>
</reference>
<dbReference type="SUPFAM" id="SSF56672">
    <property type="entry name" value="DNA/RNA polymerases"/>
    <property type="match status" value="1"/>
</dbReference>
<evidence type="ECO:0000256" key="5">
    <source>
        <dbReference type="ARBA" id="ARBA00022801"/>
    </source>
</evidence>
<evidence type="ECO:0000259" key="7">
    <source>
        <dbReference type="Pfam" id="PF17917"/>
    </source>
</evidence>
<keyword evidence="4" id="KW-0255">Endonuclease</keyword>
<dbReference type="GO" id="GO:0016787">
    <property type="term" value="F:hydrolase activity"/>
    <property type="evidence" value="ECO:0007669"/>
    <property type="project" value="UniProtKB-KW"/>
</dbReference>
<dbReference type="InterPro" id="IPR041373">
    <property type="entry name" value="RT_RNaseH"/>
</dbReference>
<feature type="domain" description="Reverse transcriptase RNase H-like" evidence="7">
    <location>
        <begin position="5"/>
        <end position="66"/>
    </location>
</feature>
<evidence type="ECO:0000256" key="6">
    <source>
        <dbReference type="ARBA" id="ARBA00022918"/>
    </source>
</evidence>
<dbReference type="Pfam" id="PF17917">
    <property type="entry name" value="RT_RNaseH"/>
    <property type="match status" value="1"/>
</dbReference>
<dbReference type="Proteomes" id="UP001454036">
    <property type="component" value="Unassembled WGS sequence"/>
</dbReference>
<keyword evidence="5" id="KW-0378">Hydrolase</keyword>
<dbReference type="PANTHER" id="PTHR37984">
    <property type="entry name" value="PROTEIN CBG26694"/>
    <property type="match status" value="1"/>
</dbReference>
<evidence type="ECO:0000256" key="4">
    <source>
        <dbReference type="ARBA" id="ARBA00022759"/>
    </source>
</evidence>
<keyword evidence="3" id="KW-0540">Nuclease</keyword>
<gene>
    <name evidence="8" type="ORF">LIER_34965</name>
</gene>
<protein>
    <recommendedName>
        <fullName evidence="7">Reverse transcriptase RNase H-like domain-containing protein</fullName>
    </recommendedName>
</protein>
<evidence type="ECO:0000256" key="1">
    <source>
        <dbReference type="ARBA" id="ARBA00022679"/>
    </source>
</evidence>
<dbReference type="AlphaFoldDB" id="A0AAV3NH36"/>
<evidence type="ECO:0000256" key="3">
    <source>
        <dbReference type="ARBA" id="ARBA00022722"/>
    </source>
</evidence>
<dbReference type="CDD" id="cd09274">
    <property type="entry name" value="RNase_HI_RT_Ty3"/>
    <property type="match status" value="1"/>
</dbReference>